<reference evidence="1 2" key="1">
    <citation type="submission" date="2016-10" db="EMBL/GenBank/DDBJ databases">
        <authorList>
            <person name="de Groot N.N."/>
        </authorList>
    </citation>
    <scope>NUCLEOTIDE SEQUENCE [LARGE SCALE GENOMIC DNA]</scope>
    <source>
        <strain evidence="1 2">47C3B</strain>
    </source>
</reference>
<sequence length="48" mass="5554">MKPLFFTLVNHLHLKVIPDTQVHLDGRPVISYNYNVYIDSAKGDLHPH</sequence>
<protein>
    <submittedName>
        <fullName evidence="1">Uncharacterized protein</fullName>
    </submittedName>
</protein>
<gene>
    <name evidence="1" type="ORF">SAMN05216464_105240</name>
</gene>
<dbReference type="AlphaFoldDB" id="A0A1G7C0K2"/>
<name>A0A1G7C0K2_9SPHI</name>
<organism evidence="1 2">
    <name type="scientific">Mucilaginibacter pineti</name>
    <dbReference type="NCBI Taxonomy" id="1391627"/>
    <lineage>
        <taxon>Bacteria</taxon>
        <taxon>Pseudomonadati</taxon>
        <taxon>Bacteroidota</taxon>
        <taxon>Sphingobacteriia</taxon>
        <taxon>Sphingobacteriales</taxon>
        <taxon>Sphingobacteriaceae</taxon>
        <taxon>Mucilaginibacter</taxon>
    </lineage>
</organism>
<keyword evidence="2" id="KW-1185">Reference proteome</keyword>
<evidence type="ECO:0000313" key="1">
    <source>
        <dbReference type="EMBL" id="SDE32851.1"/>
    </source>
</evidence>
<accession>A0A1G7C0K2</accession>
<evidence type="ECO:0000313" key="2">
    <source>
        <dbReference type="Proteomes" id="UP000199072"/>
    </source>
</evidence>
<dbReference type="Proteomes" id="UP000199072">
    <property type="component" value="Unassembled WGS sequence"/>
</dbReference>
<dbReference type="RefSeq" id="WP_162842628.1">
    <property type="nucleotide sequence ID" value="NZ_FNAI01000005.1"/>
</dbReference>
<dbReference type="EMBL" id="FNAI01000005">
    <property type="protein sequence ID" value="SDE32851.1"/>
    <property type="molecule type" value="Genomic_DNA"/>
</dbReference>
<proteinExistence type="predicted"/>